<keyword evidence="1" id="KW-1133">Transmembrane helix</keyword>
<evidence type="ECO:0000313" key="2">
    <source>
        <dbReference type="EMBL" id="KAH7321228.1"/>
    </source>
</evidence>
<gene>
    <name evidence="2" type="ORF">B0I35DRAFT_428846</name>
</gene>
<accession>A0A8K0SV14</accession>
<dbReference type="AlphaFoldDB" id="A0A8K0SV14"/>
<feature type="transmembrane region" description="Helical" evidence="1">
    <location>
        <begin position="93"/>
        <end position="112"/>
    </location>
</feature>
<protein>
    <submittedName>
        <fullName evidence="2">Uncharacterized protein</fullName>
    </submittedName>
</protein>
<evidence type="ECO:0000313" key="3">
    <source>
        <dbReference type="Proteomes" id="UP000813444"/>
    </source>
</evidence>
<comment type="caution">
    <text evidence="2">The sequence shown here is derived from an EMBL/GenBank/DDBJ whole genome shotgun (WGS) entry which is preliminary data.</text>
</comment>
<dbReference type="Proteomes" id="UP000813444">
    <property type="component" value="Unassembled WGS sequence"/>
</dbReference>
<dbReference type="EMBL" id="JAGPNK010000005">
    <property type="protein sequence ID" value="KAH7321228.1"/>
    <property type="molecule type" value="Genomic_DNA"/>
</dbReference>
<name>A0A8K0SV14_9HYPO</name>
<keyword evidence="3" id="KW-1185">Reference proteome</keyword>
<proteinExistence type="predicted"/>
<keyword evidence="1" id="KW-0812">Transmembrane</keyword>
<organism evidence="2 3">
    <name type="scientific">Stachybotrys elegans</name>
    <dbReference type="NCBI Taxonomy" id="80388"/>
    <lineage>
        <taxon>Eukaryota</taxon>
        <taxon>Fungi</taxon>
        <taxon>Dikarya</taxon>
        <taxon>Ascomycota</taxon>
        <taxon>Pezizomycotina</taxon>
        <taxon>Sordariomycetes</taxon>
        <taxon>Hypocreomycetidae</taxon>
        <taxon>Hypocreales</taxon>
        <taxon>Stachybotryaceae</taxon>
        <taxon>Stachybotrys</taxon>
    </lineage>
</organism>
<sequence>MDCADIKTTVGHHTFRGLPDANDFSKHKDFYAIYLWTYCSGHVSQDGTSYNVDFCAKPGTKALFNLYRYWSVWGAQVHKDGTRFFWLEHGPNGLYMLYIASVLFAVVVLLSGRRSLSSNHISGWTIFLSSVSNLNTPIVSSQLKTLGLFSSRLHRLWRLQQPHSSSLAISSAGQTSPT</sequence>
<reference evidence="2" key="1">
    <citation type="journal article" date="2021" name="Nat. Commun.">
        <title>Genetic determinants of endophytism in the Arabidopsis root mycobiome.</title>
        <authorList>
            <person name="Mesny F."/>
            <person name="Miyauchi S."/>
            <person name="Thiergart T."/>
            <person name="Pickel B."/>
            <person name="Atanasova L."/>
            <person name="Karlsson M."/>
            <person name="Huettel B."/>
            <person name="Barry K.W."/>
            <person name="Haridas S."/>
            <person name="Chen C."/>
            <person name="Bauer D."/>
            <person name="Andreopoulos W."/>
            <person name="Pangilinan J."/>
            <person name="LaButti K."/>
            <person name="Riley R."/>
            <person name="Lipzen A."/>
            <person name="Clum A."/>
            <person name="Drula E."/>
            <person name="Henrissat B."/>
            <person name="Kohler A."/>
            <person name="Grigoriev I.V."/>
            <person name="Martin F.M."/>
            <person name="Hacquard S."/>
        </authorList>
    </citation>
    <scope>NUCLEOTIDE SEQUENCE</scope>
    <source>
        <strain evidence="2">MPI-CAGE-CH-0235</strain>
    </source>
</reference>
<keyword evidence="1" id="KW-0472">Membrane</keyword>
<evidence type="ECO:0000256" key="1">
    <source>
        <dbReference type="SAM" id="Phobius"/>
    </source>
</evidence>
<dbReference type="OrthoDB" id="4480814at2759"/>